<dbReference type="RefSeq" id="XP_032800767.1">
    <property type="nucleotide sequence ID" value="XM_032944876.1"/>
</dbReference>
<dbReference type="PANTHER" id="PTHR14776:SF1">
    <property type="entry name" value="CADHERIN-LIKE AND PC-ESTERASE DOMAIN-CONTAINING PROTEIN 1"/>
    <property type="match status" value="1"/>
</dbReference>
<evidence type="ECO:0000313" key="2">
    <source>
        <dbReference type="Proteomes" id="UP001318040"/>
    </source>
</evidence>
<dbReference type="KEGG" id="pmrn:116937779"/>
<evidence type="ECO:0000256" key="1">
    <source>
        <dbReference type="SAM" id="MobiDB-lite"/>
    </source>
</evidence>
<dbReference type="Gene3D" id="3.30.470.20">
    <property type="entry name" value="ATP-grasp fold, B domain"/>
    <property type="match status" value="1"/>
</dbReference>
<reference evidence="3" key="1">
    <citation type="submission" date="2025-08" db="UniProtKB">
        <authorList>
            <consortium name="RefSeq"/>
        </authorList>
    </citation>
    <scope>IDENTIFICATION</scope>
    <source>
        <tissue evidence="3">Sperm</tissue>
    </source>
</reference>
<feature type="compositionally biased region" description="Polar residues" evidence="1">
    <location>
        <begin position="303"/>
        <end position="316"/>
    </location>
</feature>
<protein>
    <submittedName>
        <fullName evidence="3">Cadherin-like and PC-esterase domain-containing protein 1</fullName>
    </submittedName>
</protein>
<gene>
    <name evidence="3" type="primary">CPED1</name>
</gene>
<keyword evidence="2" id="KW-1185">Reference proteome</keyword>
<dbReference type="CTD" id="79974"/>
<feature type="region of interest" description="Disordered" evidence="1">
    <location>
        <begin position="244"/>
        <end position="316"/>
    </location>
</feature>
<sequence length="746" mass="81806">MRAQQAEQERLWSTERLLRHLQQAVGHDVAALALRRVEGAVARTLLAAEARASDAWRCASCFQLLKFILTFNASLHPLVLQVNGHPSLHVARRPRAASSPPGPGDAPGRGAARSEETPAYKAVLRDSASLLCAATAGVGEALAGNVREILERHGVDAEPQSKSCNAEQSACLTGDDLRFLVDTHSESQHSGRFKLLFPSSLPELNAFRSTLQHRSHEPPFPPSYATDRLPAQLWEDLQAKLSAPTAPSLGARRGSAMQTQHGSKRADASPAEPGTPDAATGKADASPAGPRNPDAATGKAAQRATTYTANEQLRSNCSNDAEARGTLGSLALEPPLELWPPFEPRVRRYEARAAFPVLLLRLVASPRHCEEHVRIGESTGRRGAAHWPLGVGLTQVNVFVMAVGGVARVYTLRVFRDPRPSSSLTRPWNGTVCGLQQDCAFALWDRQPCGLRPLPRGSAQLDEQRPPCQGHEQGSWVLPCLSCADSSSCDWSQAAWEVSGCRHPRFSQQQLQQCMLGVKLLVVGDSTARGMMFYLMERLNGTLAHWEQIHGSKHYRFLNRGLTHAAFAYFPQFWVVPQHQRTFEETVMLLIASSRPLIDGWRTVLLLGGVHWLWPHHLRSLNLLLRREGLSRARVLVKTLSMGFGLPVESTRSLSLSEQRAVWQRNVGIMQEAHTLGFSIVDTWNVTVARHAEFLHGKCSCHFHEVIPRSRGAGGSALPVTTFHVQGAINAAYSEILLALLCSDQL</sequence>
<accession>A0AAJ7WKF7</accession>
<dbReference type="AlphaFoldDB" id="A0AAJ7WKF7"/>
<evidence type="ECO:0000313" key="3">
    <source>
        <dbReference type="RefSeq" id="XP_032800767.1"/>
    </source>
</evidence>
<organism evidence="2 3">
    <name type="scientific">Petromyzon marinus</name>
    <name type="common">Sea lamprey</name>
    <dbReference type="NCBI Taxonomy" id="7757"/>
    <lineage>
        <taxon>Eukaryota</taxon>
        <taxon>Metazoa</taxon>
        <taxon>Chordata</taxon>
        <taxon>Craniata</taxon>
        <taxon>Vertebrata</taxon>
        <taxon>Cyclostomata</taxon>
        <taxon>Hyperoartia</taxon>
        <taxon>Petromyzontiformes</taxon>
        <taxon>Petromyzontidae</taxon>
        <taxon>Petromyzon</taxon>
    </lineage>
</organism>
<dbReference type="Proteomes" id="UP001318040">
    <property type="component" value="Unplaced"/>
</dbReference>
<name>A0AAJ7WKF7_PETMA</name>
<feature type="region of interest" description="Disordered" evidence="1">
    <location>
        <begin position="91"/>
        <end position="117"/>
    </location>
</feature>
<dbReference type="PANTHER" id="PTHR14776">
    <property type="entry name" value="CADHERIN-LIKE AND PC-ESTERASE DOMAIN-CONTAINING PROTEIN 1"/>
    <property type="match status" value="1"/>
</dbReference>
<dbReference type="GeneID" id="116937779"/>
<proteinExistence type="predicted"/>